<evidence type="ECO:0000256" key="2">
    <source>
        <dbReference type="ARBA" id="ARBA00022741"/>
    </source>
</evidence>
<protein>
    <submittedName>
        <fullName evidence="5">ABC transporter ATP-binding protein</fullName>
    </submittedName>
</protein>
<dbReference type="SMART" id="SM00382">
    <property type="entry name" value="AAA"/>
    <property type="match status" value="1"/>
</dbReference>
<dbReference type="EMBL" id="BSSD01000003">
    <property type="protein sequence ID" value="GLW91632.1"/>
    <property type="molecule type" value="Genomic_DNA"/>
</dbReference>
<keyword evidence="2" id="KW-0547">Nucleotide-binding</keyword>
<organism evidence="5 6">
    <name type="scientific">Actinokineospora globicatena</name>
    <dbReference type="NCBI Taxonomy" id="103729"/>
    <lineage>
        <taxon>Bacteria</taxon>
        <taxon>Bacillati</taxon>
        <taxon>Actinomycetota</taxon>
        <taxon>Actinomycetes</taxon>
        <taxon>Pseudonocardiales</taxon>
        <taxon>Pseudonocardiaceae</taxon>
        <taxon>Actinokineospora</taxon>
    </lineage>
</organism>
<dbReference type="SUPFAM" id="SSF52540">
    <property type="entry name" value="P-loop containing nucleoside triphosphate hydrolases"/>
    <property type="match status" value="1"/>
</dbReference>
<dbReference type="GO" id="GO:0016887">
    <property type="term" value="F:ATP hydrolysis activity"/>
    <property type="evidence" value="ECO:0007669"/>
    <property type="project" value="InterPro"/>
</dbReference>
<dbReference type="InterPro" id="IPR017911">
    <property type="entry name" value="MacB-like_ATP-bd"/>
</dbReference>
<dbReference type="GO" id="GO:0098796">
    <property type="term" value="C:membrane protein complex"/>
    <property type="evidence" value="ECO:0007669"/>
    <property type="project" value="UniProtKB-ARBA"/>
</dbReference>
<dbReference type="InterPro" id="IPR003593">
    <property type="entry name" value="AAA+_ATPase"/>
</dbReference>
<dbReference type="GO" id="GO:0005886">
    <property type="term" value="C:plasma membrane"/>
    <property type="evidence" value="ECO:0007669"/>
    <property type="project" value="TreeGrafter"/>
</dbReference>
<evidence type="ECO:0000259" key="4">
    <source>
        <dbReference type="PROSITE" id="PS50893"/>
    </source>
</evidence>
<gene>
    <name evidence="5" type="ORF">Aglo03_24480</name>
</gene>
<dbReference type="PROSITE" id="PS00211">
    <property type="entry name" value="ABC_TRANSPORTER_1"/>
    <property type="match status" value="1"/>
</dbReference>
<sequence>MVTAPPVIEMRGVAKTYSGPPEVTALRPHDLCVAHGDYLAVVGPSGSGKSTWLNLVGLLDRPTGGEYVLDGVPTSTLRDDRRAALRATRIGFVFQAFHVLPSRTAVENVMLGMLYQGTDRRTRRDTALSALERVGLAGRAEAMSRQLSGGELQRVAIARALVAGPSLLLCDEPTGNLDGAASDRVLALLEEVHADGQTVVVVTHDREVAARAGRLIIVRDGVVSEAGRIAP</sequence>
<dbReference type="GO" id="GO:0005524">
    <property type="term" value="F:ATP binding"/>
    <property type="evidence" value="ECO:0007669"/>
    <property type="project" value="UniProtKB-KW"/>
</dbReference>
<dbReference type="InterPro" id="IPR003439">
    <property type="entry name" value="ABC_transporter-like_ATP-bd"/>
</dbReference>
<dbReference type="GO" id="GO:0022857">
    <property type="term" value="F:transmembrane transporter activity"/>
    <property type="evidence" value="ECO:0007669"/>
    <property type="project" value="UniProtKB-ARBA"/>
</dbReference>
<name>A0A9W6QL63_9PSEU</name>
<dbReference type="InterPro" id="IPR017871">
    <property type="entry name" value="ABC_transporter-like_CS"/>
</dbReference>
<proteinExistence type="predicted"/>
<dbReference type="Gene3D" id="3.40.50.300">
    <property type="entry name" value="P-loop containing nucleotide triphosphate hydrolases"/>
    <property type="match status" value="1"/>
</dbReference>
<evidence type="ECO:0000256" key="1">
    <source>
        <dbReference type="ARBA" id="ARBA00022448"/>
    </source>
</evidence>
<dbReference type="PANTHER" id="PTHR24220:SF86">
    <property type="entry name" value="ABC TRANSPORTER ABCH.1"/>
    <property type="match status" value="1"/>
</dbReference>
<feature type="domain" description="ABC transporter" evidence="4">
    <location>
        <begin position="8"/>
        <end position="229"/>
    </location>
</feature>
<evidence type="ECO:0000256" key="3">
    <source>
        <dbReference type="ARBA" id="ARBA00022840"/>
    </source>
</evidence>
<dbReference type="FunFam" id="3.40.50.300:FF:000032">
    <property type="entry name" value="Export ABC transporter ATP-binding protein"/>
    <property type="match status" value="1"/>
</dbReference>
<dbReference type="InterPro" id="IPR027417">
    <property type="entry name" value="P-loop_NTPase"/>
</dbReference>
<dbReference type="Proteomes" id="UP001165042">
    <property type="component" value="Unassembled WGS sequence"/>
</dbReference>
<dbReference type="AlphaFoldDB" id="A0A9W6QL63"/>
<keyword evidence="6" id="KW-1185">Reference proteome</keyword>
<dbReference type="InterPro" id="IPR015854">
    <property type="entry name" value="ABC_transpr_LolD-like"/>
</dbReference>
<comment type="caution">
    <text evidence="5">The sequence shown here is derived from an EMBL/GenBank/DDBJ whole genome shotgun (WGS) entry which is preliminary data.</text>
</comment>
<dbReference type="CDD" id="cd03255">
    <property type="entry name" value="ABC_MJ0796_LolCDE_FtsE"/>
    <property type="match status" value="1"/>
</dbReference>
<dbReference type="PANTHER" id="PTHR24220">
    <property type="entry name" value="IMPORT ATP-BINDING PROTEIN"/>
    <property type="match status" value="1"/>
</dbReference>
<keyword evidence="1" id="KW-0813">Transport</keyword>
<keyword evidence="3 5" id="KW-0067">ATP-binding</keyword>
<dbReference type="Pfam" id="PF00005">
    <property type="entry name" value="ABC_tran"/>
    <property type="match status" value="1"/>
</dbReference>
<accession>A0A9W6QL63</accession>
<reference evidence="5" key="1">
    <citation type="submission" date="2023-02" db="EMBL/GenBank/DDBJ databases">
        <title>Actinokineospora globicatena NBRC 15670.</title>
        <authorList>
            <person name="Ichikawa N."/>
            <person name="Sato H."/>
            <person name="Tonouchi N."/>
        </authorList>
    </citation>
    <scope>NUCLEOTIDE SEQUENCE</scope>
    <source>
        <strain evidence="5">NBRC 15670</strain>
    </source>
</reference>
<evidence type="ECO:0000313" key="6">
    <source>
        <dbReference type="Proteomes" id="UP001165042"/>
    </source>
</evidence>
<dbReference type="PROSITE" id="PS50893">
    <property type="entry name" value="ABC_TRANSPORTER_2"/>
    <property type="match status" value="1"/>
</dbReference>
<evidence type="ECO:0000313" key="5">
    <source>
        <dbReference type="EMBL" id="GLW91632.1"/>
    </source>
</evidence>